<evidence type="ECO:0000313" key="3">
    <source>
        <dbReference type="Proteomes" id="UP001212996"/>
    </source>
</evidence>
<dbReference type="EMBL" id="JAQMFO010000010">
    <property type="protein sequence ID" value="MDB6372130.1"/>
    <property type="molecule type" value="Genomic_DNA"/>
</dbReference>
<reference evidence="2" key="1">
    <citation type="submission" date="2023-01" db="EMBL/GenBank/DDBJ databases">
        <title>Genome sequencing of Photorhabdus bodei 09-20.</title>
        <authorList>
            <person name="Kalindamar S."/>
            <person name="Kumru S."/>
        </authorList>
    </citation>
    <scope>NUCLEOTIDE SEQUENCE</scope>
    <source>
        <strain evidence="2">09-20</strain>
    </source>
</reference>
<organism evidence="2 3">
    <name type="scientific">Photorhabdus bodei</name>
    <dbReference type="NCBI Taxonomy" id="2029681"/>
    <lineage>
        <taxon>Bacteria</taxon>
        <taxon>Pseudomonadati</taxon>
        <taxon>Pseudomonadota</taxon>
        <taxon>Gammaproteobacteria</taxon>
        <taxon>Enterobacterales</taxon>
        <taxon>Morganellaceae</taxon>
        <taxon>Photorhabdus</taxon>
    </lineage>
</organism>
<evidence type="ECO:0000256" key="1">
    <source>
        <dbReference type="SAM" id="SignalP"/>
    </source>
</evidence>
<proteinExistence type="predicted"/>
<protein>
    <submittedName>
        <fullName evidence="2">Uncharacterized protein</fullName>
    </submittedName>
</protein>
<dbReference type="RefSeq" id="WP_228902798.1">
    <property type="nucleotide sequence ID" value="NZ_CAWQKC010000235.1"/>
</dbReference>
<name>A0AAW6BHC4_9GAMM</name>
<sequence length="93" mass="10236">MKIIIPLKTTILTVMLGASAFNVSAAWQVSGTFCQSYTDDGRVLVRVRPATIGLIEQQPQCNGRGSTELSGCANHHCDKRYPKHYQHAEAIHP</sequence>
<evidence type="ECO:0000313" key="2">
    <source>
        <dbReference type="EMBL" id="MDB6372130.1"/>
    </source>
</evidence>
<dbReference type="Proteomes" id="UP001212996">
    <property type="component" value="Unassembled WGS sequence"/>
</dbReference>
<feature type="signal peptide" evidence="1">
    <location>
        <begin position="1"/>
        <end position="25"/>
    </location>
</feature>
<gene>
    <name evidence="2" type="ORF">PH362_09250</name>
</gene>
<keyword evidence="1" id="KW-0732">Signal</keyword>
<dbReference type="AlphaFoldDB" id="A0AAW6BHC4"/>
<accession>A0AAW6BHC4</accession>
<comment type="caution">
    <text evidence="2">The sequence shown here is derived from an EMBL/GenBank/DDBJ whole genome shotgun (WGS) entry which is preliminary data.</text>
</comment>
<feature type="chain" id="PRO_5043958404" evidence="1">
    <location>
        <begin position="26"/>
        <end position="93"/>
    </location>
</feature>